<name>A0ABW2U903_9BACT</name>
<evidence type="ECO:0000313" key="1">
    <source>
        <dbReference type="EMBL" id="MFC7668961.1"/>
    </source>
</evidence>
<dbReference type="Proteomes" id="UP001596513">
    <property type="component" value="Unassembled WGS sequence"/>
</dbReference>
<evidence type="ECO:0000313" key="2">
    <source>
        <dbReference type="Proteomes" id="UP001596513"/>
    </source>
</evidence>
<proteinExistence type="predicted"/>
<keyword evidence="2" id="KW-1185">Reference proteome</keyword>
<dbReference type="EMBL" id="JBHTEK010000001">
    <property type="protein sequence ID" value="MFC7668961.1"/>
    <property type="molecule type" value="Genomic_DNA"/>
</dbReference>
<reference evidence="2" key="1">
    <citation type="journal article" date="2019" name="Int. J. Syst. Evol. Microbiol.">
        <title>The Global Catalogue of Microorganisms (GCM) 10K type strain sequencing project: providing services to taxonomists for standard genome sequencing and annotation.</title>
        <authorList>
            <consortium name="The Broad Institute Genomics Platform"/>
            <consortium name="The Broad Institute Genome Sequencing Center for Infectious Disease"/>
            <person name="Wu L."/>
            <person name="Ma J."/>
        </authorList>
    </citation>
    <scope>NUCLEOTIDE SEQUENCE [LARGE SCALE GENOMIC DNA]</scope>
    <source>
        <strain evidence="2">JCM 19635</strain>
    </source>
</reference>
<organism evidence="1 2">
    <name type="scientific">Hymenobacter humi</name>
    <dbReference type="NCBI Taxonomy" id="1411620"/>
    <lineage>
        <taxon>Bacteria</taxon>
        <taxon>Pseudomonadati</taxon>
        <taxon>Bacteroidota</taxon>
        <taxon>Cytophagia</taxon>
        <taxon>Cytophagales</taxon>
        <taxon>Hymenobacteraceae</taxon>
        <taxon>Hymenobacter</taxon>
    </lineage>
</organism>
<accession>A0ABW2U903</accession>
<dbReference type="RefSeq" id="WP_380206067.1">
    <property type="nucleotide sequence ID" value="NZ_JBHTEK010000001.1"/>
</dbReference>
<protein>
    <submittedName>
        <fullName evidence="1">Porin</fullName>
    </submittedName>
</protein>
<gene>
    <name evidence="1" type="ORF">ACFQT0_17575</name>
</gene>
<dbReference type="InterPro" id="IPR025631">
    <property type="entry name" value="Porin_10"/>
</dbReference>
<dbReference type="Pfam" id="PF14121">
    <property type="entry name" value="Porin_10"/>
    <property type="match status" value="1"/>
</dbReference>
<sequence length="173" mass="19131">MLVARLYSHRSAVGWGAARSYSPTLTQQEFVGNHYEWHHLPGTSSEFSNTNTTQLTGRLRLKLPSLGSLTGQHFEASVSAVNIANLVYYNTLGVPAQVTTARNIQIARARHQVRVGRLNFDNQATYTKGADVEGLRIPVGYQFAGVLRGLHFPQGIIKPGRRRDVLPVALPRI</sequence>
<comment type="caution">
    <text evidence="1">The sequence shown here is derived from an EMBL/GenBank/DDBJ whole genome shotgun (WGS) entry which is preliminary data.</text>
</comment>